<proteinExistence type="predicted"/>
<protein>
    <submittedName>
        <fullName evidence="1">Uncharacterized protein</fullName>
    </submittedName>
</protein>
<name>A0A4Y2MZW2_ARAVE</name>
<keyword evidence="2" id="KW-1185">Reference proteome</keyword>
<dbReference type="Proteomes" id="UP000499080">
    <property type="component" value="Unassembled WGS sequence"/>
</dbReference>
<dbReference type="EMBL" id="BGPR01008154">
    <property type="protein sequence ID" value="GBN31914.1"/>
    <property type="molecule type" value="Genomic_DNA"/>
</dbReference>
<comment type="caution">
    <text evidence="1">The sequence shown here is derived from an EMBL/GenBank/DDBJ whole genome shotgun (WGS) entry which is preliminary data.</text>
</comment>
<dbReference type="AlphaFoldDB" id="A0A4Y2MZW2"/>
<accession>A0A4Y2MZW2</accession>
<organism evidence="1 2">
    <name type="scientific">Araneus ventricosus</name>
    <name type="common">Orbweaver spider</name>
    <name type="synonym">Epeira ventricosa</name>
    <dbReference type="NCBI Taxonomy" id="182803"/>
    <lineage>
        <taxon>Eukaryota</taxon>
        <taxon>Metazoa</taxon>
        <taxon>Ecdysozoa</taxon>
        <taxon>Arthropoda</taxon>
        <taxon>Chelicerata</taxon>
        <taxon>Arachnida</taxon>
        <taxon>Araneae</taxon>
        <taxon>Araneomorphae</taxon>
        <taxon>Entelegynae</taxon>
        <taxon>Araneoidea</taxon>
        <taxon>Araneidae</taxon>
        <taxon>Araneus</taxon>
    </lineage>
</organism>
<sequence length="97" mass="11203">MDSRCYNRLRAEVNDDFPLEFIKRLQRFDPVLLCGKCNVDAMLSSTPLLWIQDPLKPRPFGREPHDLDSPNLDGHLPPHPCYSLQLRRTEIDCGLQG</sequence>
<reference evidence="1 2" key="1">
    <citation type="journal article" date="2019" name="Sci. Rep.">
        <title>Orb-weaving spider Araneus ventricosus genome elucidates the spidroin gene catalogue.</title>
        <authorList>
            <person name="Kono N."/>
            <person name="Nakamura H."/>
            <person name="Ohtoshi R."/>
            <person name="Moran D.A.P."/>
            <person name="Shinohara A."/>
            <person name="Yoshida Y."/>
            <person name="Fujiwara M."/>
            <person name="Mori M."/>
            <person name="Tomita M."/>
            <person name="Arakawa K."/>
        </authorList>
    </citation>
    <scope>NUCLEOTIDE SEQUENCE [LARGE SCALE GENOMIC DNA]</scope>
</reference>
<evidence type="ECO:0000313" key="2">
    <source>
        <dbReference type="Proteomes" id="UP000499080"/>
    </source>
</evidence>
<gene>
    <name evidence="1" type="ORF">AVEN_64438_1</name>
</gene>
<evidence type="ECO:0000313" key="1">
    <source>
        <dbReference type="EMBL" id="GBN31914.1"/>
    </source>
</evidence>